<proteinExistence type="predicted"/>
<gene>
    <name evidence="4" type="ORF">P3X46_004096</name>
</gene>
<dbReference type="Pfam" id="PF05617">
    <property type="entry name" value="Prolamin_like"/>
    <property type="match status" value="1"/>
</dbReference>
<evidence type="ECO:0000256" key="2">
    <source>
        <dbReference type="SAM" id="SignalP"/>
    </source>
</evidence>
<sequence>MMKKQFAILLLHLFCSAAFFPQGLARPWLQGFEDEEPQGFALPPIPSKVAKCLGDFHVEKKCVGEIIASIWNHKVSVDPECCSSVDETSEDCAGTIFAGLSHSFFTIVLKNYCAHHK</sequence>
<keyword evidence="5" id="KW-1185">Reference proteome</keyword>
<feature type="signal peptide" evidence="2">
    <location>
        <begin position="1"/>
        <end position="25"/>
    </location>
</feature>
<protein>
    <recommendedName>
        <fullName evidence="3">Prolamin-like domain-containing protein</fullName>
    </recommendedName>
</protein>
<dbReference type="Proteomes" id="UP001174677">
    <property type="component" value="Chromosome 3"/>
</dbReference>
<evidence type="ECO:0000256" key="1">
    <source>
        <dbReference type="ARBA" id="ARBA00022729"/>
    </source>
</evidence>
<reference evidence="4" key="1">
    <citation type="journal article" date="2023" name="Plant Biotechnol. J.">
        <title>Chromosome-level wild Hevea brasiliensis genome provides new tools for genomic-assisted breeding and valuable loci to elevate rubber yield.</title>
        <authorList>
            <person name="Cheng H."/>
            <person name="Song X."/>
            <person name="Hu Y."/>
            <person name="Wu T."/>
            <person name="Yang Q."/>
            <person name="An Z."/>
            <person name="Feng S."/>
            <person name="Deng Z."/>
            <person name="Wu W."/>
            <person name="Zeng X."/>
            <person name="Tu M."/>
            <person name="Wang X."/>
            <person name="Huang H."/>
        </authorList>
    </citation>
    <scope>NUCLEOTIDE SEQUENCE</scope>
    <source>
        <strain evidence="4">MT/VB/25A 57/8</strain>
    </source>
</reference>
<feature type="domain" description="Prolamin-like" evidence="3">
    <location>
        <begin position="51"/>
        <end position="113"/>
    </location>
</feature>
<organism evidence="4 5">
    <name type="scientific">Hevea brasiliensis</name>
    <name type="common">Para rubber tree</name>
    <name type="synonym">Siphonia brasiliensis</name>
    <dbReference type="NCBI Taxonomy" id="3981"/>
    <lineage>
        <taxon>Eukaryota</taxon>
        <taxon>Viridiplantae</taxon>
        <taxon>Streptophyta</taxon>
        <taxon>Embryophyta</taxon>
        <taxon>Tracheophyta</taxon>
        <taxon>Spermatophyta</taxon>
        <taxon>Magnoliopsida</taxon>
        <taxon>eudicotyledons</taxon>
        <taxon>Gunneridae</taxon>
        <taxon>Pentapetalae</taxon>
        <taxon>rosids</taxon>
        <taxon>fabids</taxon>
        <taxon>Malpighiales</taxon>
        <taxon>Euphorbiaceae</taxon>
        <taxon>Crotonoideae</taxon>
        <taxon>Micrandreae</taxon>
        <taxon>Hevea</taxon>
    </lineage>
</organism>
<evidence type="ECO:0000259" key="3">
    <source>
        <dbReference type="Pfam" id="PF05617"/>
    </source>
</evidence>
<evidence type="ECO:0000313" key="5">
    <source>
        <dbReference type="Proteomes" id="UP001174677"/>
    </source>
</evidence>
<dbReference type="PANTHER" id="PTHR31181">
    <property type="entry name" value="EGG CELL-SECRETED PROTEIN 1.4"/>
    <property type="match status" value="1"/>
</dbReference>
<keyword evidence="1 2" id="KW-0732">Signal</keyword>
<dbReference type="PANTHER" id="PTHR31181:SF67">
    <property type="entry name" value="PROLAMIN-LIKE PROTEIN (DUF1278)"/>
    <property type="match status" value="1"/>
</dbReference>
<dbReference type="EMBL" id="JARPOI010000003">
    <property type="protein sequence ID" value="KAJ9184364.1"/>
    <property type="molecule type" value="Genomic_DNA"/>
</dbReference>
<comment type="caution">
    <text evidence="4">The sequence shown here is derived from an EMBL/GenBank/DDBJ whole genome shotgun (WGS) entry which is preliminary data.</text>
</comment>
<dbReference type="InterPro" id="IPR008502">
    <property type="entry name" value="Prolamin-like"/>
</dbReference>
<feature type="chain" id="PRO_5046301005" description="Prolamin-like domain-containing protein" evidence="2">
    <location>
        <begin position="26"/>
        <end position="117"/>
    </location>
</feature>
<accession>A0ABQ9MWF6</accession>
<evidence type="ECO:0000313" key="4">
    <source>
        <dbReference type="EMBL" id="KAJ9184364.1"/>
    </source>
</evidence>
<name>A0ABQ9MWF6_HEVBR</name>